<accession>A0A0F9F4J3</accession>
<dbReference type="EMBL" id="LAZR01024975">
    <property type="protein sequence ID" value="KKL73386.1"/>
    <property type="molecule type" value="Genomic_DNA"/>
</dbReference>
<reference evidence="2" key="1">
    <citation type="journal article" date="2015" name="Nature">
        <title>Complex archaea that bridge the gap between prokaryotes and eukaryotes.</title>
        <authorList>
            <person name="Spang A."/>
            <person name="Saw J.H."/>
            <person name="Jorgensen S.L."/>
            <person name="Zaremba-Niedzwiedzka K."/>
            <person name="Martijn J."/>
            <person name="Lind A.E."/>
            <person name="van Eijk R."/>
            <person name="Schleper C."/>
            <person name="Guy L."/>
            <person name="Ettema T.J."/>
        </authorList>
    </citation>
    <scope>NUCLEOTIDE SEQUENCE</scope>
</reference>
<comment type="caution">
    <text evidence="2">The sequence shown here is derived from an EMBL/GenBank/DDBJ whole genome shotgun (WGS) entry which is preliminary data.</text>
</comment>
<gene>
    <name evidence="2" type="ORF">LCGC14_2075400</name>
</gene>
<name>A0A0F9F4J3_9ZZZZ</name>
<evidence type="ECO:0000256" key="1">
    <source>
        <dbReference type="SAM" id="Phobius"/>
    </source>
</evidence>
<feature type="transmembrane region" description="Helical" evidence="1">
    <location>
        <begin position="77"/>
        <end position="94"/>
    </location>
</feature>
<protein>
    <submittedName>
        <fullName evidence="2">Uncharacterized protein</fullName>
    </submittedName>
</protein>
<dbReference type="AlphaFoldDB" id="A0A0F9F4J3"/>
<proteinExistence type="predicted"/>
<evidence type="ECO:0000313" key="2">
    <source>
        <dbReference type="EMBL" id="KKL73386.1"/>
    </source>
</evidence>
<keyword evidence="1" id="KW-0472">Membrane</keyword>
<keyword evidence="1" id="KW-1133">Transmembrane helix</keyword>
<organism evidence="2">
    <name type="scientific">marine sediment metagenome</name>
    <dbReference type="NCBI Taxonomy" id="412755"/>
    <lineage>
        <taxon>unclassified sequences</taxon>
        <taxon>metagenomes</taxon>
        <taxon>ecological metagenomes</taxon>
    </lineage>
</organism>
<sequence>MMIPRELKIKELEKLLLKELYEEYRKKPGAMPDGNDYYEYIKEKYKSDYNISRNDFIISLDGKLETKTFDAFESDRVLIIFSIFLCIVFNPDAFS</sequence>
<keyword evidence="1" id="KW-0812">Transmembrane</keyword>